<accession>A0ABX0QMF4</accession>
<proteinExistence type="predicted"/>
<evidence type="ECO:0000313" key="1">
    <source>
        <dbReference type="EMBL" id="NID13640.1"/>
    </source>
</evidence>
<keyword evidence="2" id="KW-1185">Reference proteome</keyword>
<sequence>MHMQYLETLEVRWGRERIHQAIQPLYIGDGEEPGDPPITVLNASVNDPELWQQLTDEERERLYLAFMELQYDLSELATDLYRAKEPELGGFELTAL</sequence>
<reference evidence="2" key="2">
    <citation type="submission" date="2023-07" db="EMBL/GenBank/DDBJ databases">
        <authorList>
            <person name="Jung D.-H."/>
        </authorList>
    </citation>
    <scope>NUCLEOTIDE SEQUENCE [LARGE SCALE GENOMIC DNA]</scope>
    <source>
        <strain evidence="2">JA-25</strain>
    </source>
</reference>
<gene>
    <name evidence="1" type="ORF">F7231_25960</name>
</gene>
<name>A0ABX0QMF4_9BACT</name>
<comment type="caution">
    <text evidence="1">The sequence shown here is derived from an EMBL/GenBank/DDBJ whole genome shotgun (WGS) entry which is preliminary data.</text>
</comment>
<dbReference type="EMBL" id="WAEL01000013">
    <property type="protein sequence ID" value="NID13640.1"/>
    <property type="molecule type" value="Genomic_DNA"/>
</dbReference>
<organism evidence="1 2">
    <name type="scientific">Fibrivirga algicola</name>
    <dbReference type="NCBI Taxonomy" id="2950420"/>
    <lineage>
        <taxon>Bacteria</taxon>
        <taxon>Pseudomonadati</taxon>
        <taxon>Bacteroidota</taxon>
        <taxon>Cytophagia</taxon>
        <taxon>Cytophagales</taxon>
        <taxon>Spirosomataceae</taxon>
        <taxon>Fibrivirga</taxon>
    </lineage>
</organism>
<evidence type="ECO:0000313" key="2">
    <source>
        <dbReference type="Proteomes" id="UP000606008"/>
    </source>
</evidence>
<reference evidence="2" key="1">
    <citation type="submission" date="2019-09" db="EMBL/GenBank/DDBJ databases">
        <authorList>
            <person name="Jung D.-H."/>
        </authorList>
    </citation>
    <scope>NUCLEOTIDE SEQUENCE [LARGE SCALE GENOMIC DNA]</scope>
    <source>
        <strain evidence="2">JA-25</strain>
    </source>
</reference>
<dbReference type="Proteomes" id="UP000606008">
    <property type="component" value="Unassembled WGS sequence"/>
</dbReference>
<protein>
    <submittedName>
        <fullName evidence="1">Uncharacterized protein</fullName>
    </submittedName>
</protein>